<accession>A0A4Q9FKZ9</accession>
<reference evidence="2 3" key="1">
    <citation type="journal article" date="2015" name="Int. J. Syst. Evol. Microbiol.">
        <title>Hyunsoonleella pacifica sp. nov., isolated from seawater of South Pacific Gyre.</title>
        <authorList>
            <person name="Gao X."/>
            <person name="Zhang Z."/>
            <person name="Dai X."/>
            <person name="Zhang X.H."/>
        </authorList>
    </citation>
    <scope>NUCLEOTIDE SEQUENCE [LARGE SCALE GENOMIC DNA]</scope>
    <source>
        <strain evidence="2 3">SW033</strain>
    </source>
</reference>
<dbReference type="OrthoDB" id="8595007at2"/>
<sequence length="637" mass="72666">MLKNMALLVCFLFSFKGISQNFSYSSLSIPDNLKEHANAVVRLHKTNVVIDSRDNMTISIRRIVTVLNKAGNKFVEAGAGYDNYLKIKGIEAIVYDAAGKQIKKFKKKDFIDHSAVDGGTLYSDSRMLFMGYTPIKYPYTVEFICEIKTPNTAAIPSWKPLNGYFVSVEKNSYEITDNANLGLRFKEKNFKGYETIKSHSTENTLNYSIENVKALRPEDLSPSLGNISPYVLVTVEKFHYNGIDGNASNWKEMGDWIKHDLLEGRDKVSEETKAAILQLVENVEDPLEKAKLVYNYVQGNTRYISVQVGIGGIQPIAAMEVDELKYGDCKGLTNYTQALLGIAGVESYYTVVEAGKEIVDFEDDFPSLAQGNHIILCIPKEEDMIWLDCTSQIHPFGFIGDFTDDRAVLVVKEDKSEVIKTVNYPDTKNHQSMKATIDLKEDASINASIEIKTKGIQYDNRFFLENQSKKDVLEYYKESWGYVNGLDVEAYKFKNNKDDVEFLEAITAYARNYASKVGDRIIFHANVFNRNSFVPDRYRHRTLPLQIQRGYLDEDDFTIKIPSNYTIEALPENIIITNKYGEYQLNFVNNDDNYITVKRKLLIKKGEYPSAEYKAYRMFRKSVSNNDNLKIVLKKSI</sequence>
<dbReference type="Gene3D" id="3.10.620.30">
    <property type="match status" value="1"/>
</dbReference>
<dbReference type="SUPFAM" id="SSF54001">
    <property type="entry name" value="Cysteine proteinases"/>
    <property type="match status" value="1"/>
</dbReference>
<keyword evidence="3" id="KW-1185">Reference proteome</keyword>
<dbReference type="Gene3D" id="2.60.40.3140">
    <property type="match status" value="1"/>
</dbReference>
<evidence type="ECO:0000313" key="2">
    <source>
        <dbReference type="EMBL" id="TBN14481.1"/>
    </source>
</evidence>
<dbReference type="Proteomes" id="UP000292372">
    <property type="component" value="Unassembled WGS sequence"/>
</dbReference>
<proteinExistence type="predicted"/>
<protein>
    <submittedName>
        <fullName evidence="2">DUF3857 domain-containing protein</fullName>
    </submittedName>
</protein>
<dbReference type="Pfam" id="PF12969">
    <property type="entry name" value="DUF3857"/>
    <property type="match status" value="1"/>
</dbReference>
<organism evidence="2 3">
    <name type="scientific">Hyunsoonleella pacifica</name>
    <dbReference type="NCBI Taxonomy" id="1080224"/>
    <lineage>
        <taxon>Bacteria</taxon>
        <taxon>Pseudomonadati</taxon>
        <taxon>Bacteroidota</taxon>
        <taxon>Flavobacteriia</taxon>
        <taxon>Flavobacteriales</taxon>
        <taxon>Flavobacteriaceae</taxon>
    </lineage>
</organism>
<dbReference type="AlphaFoldDB" id="A0A4Q9FKZ9"/>
<evidence type="ECO:0000259" key="1">
    <source>
        <dbReference type="Pfam" id="PF12969"/>
    </source>
</evidence>
<name>A0A4Q9FKZ9_9FLAO</name>
<dbReference type="RefSeq" id="WP_130937602.1">
    <property type="nucleotide sequence ID" value="NZ_BMEE01000002.1"/>
</dbReference>
<gene>
    <name evidence="2" type="ORF">EYD46_12980</name>
</gene>
<evidence type="ECO:0000313" key="3">
    <source>
        <dbReference type="Proteomes" id="UP000292372"/>
    </source>
</evidence>
<dbReference type="EMBL" id="SIRS01000005">
    <property type="protein sequence ID" value="TBN14481.1"/>
    <property type="molecule type" value="Genomic_DNA"/>
</dbReference>
<feature type="domain" description="DUF3857" evidence="1">
    <location>
        <begin position="55"/>
        <end position="215"/>
    </location>
</feature>
<dbReference type="InterPro" id="IPR038765">
    <property type="entry name" value="Papain-like_cys_pep_sf"/>
</dbReference>
<comment type="caution">
    <text evidence="2">The sequence shown here is derived from an EMBL/GenBank/DDBJ whole genome shotgun (WGS) entry which is preliminary data.</text>
</comment>
<dbReference type="Gene3D" id="2.60.120.1130">
    <property type="match status" value="1"/>
</dbReference>
<dbReference type="InterPro" id="IPR024618">
    <property type="entry name" value="DUF3857"/>
</dbReference>